<dbReference type="Gene3D" id="3.30.465.10">
    <property type="match status" value="1"/>
</dbReference>
<proteinExistence type="inferred from homology"/>
<dbReference type="SMART" id="SM01091">
    <property type="entry name" value="CorC_HlyC"/>
    <property type="match status" value="1"/>
</dbReference>
<protein>
    <recommendedName>
        <fullName evidence="8">Magnesium and cobalt efflux protein CorC</fullName>
    </recommendedName>
</protein>
<keyword evidence="4" id="KW-0460">Magnesium</keyword>
<dbReference type="SMART" id="SM00116">
    <property type="entry name" value="CBS"/>
    <property type="match status" value="2"/>
</dbReference>
<evidence type="ECO:0000313" key="11">
    <source>
        <dbReference type="EMBL" id="KFI20724.1"/>
    </source>
</evidence>
<dbReference type="InterPro" id="IPR016169">
    <property type="entry name" value="FAD-bd_PCMH_sub2"/>
</dbReference>
<dbReference type="Pfam" id="PF21917">
    <property type="entry name" value="NMB0537_N"/>
    <property type="match status" value="1"/>
</dbReference>
<dbReference type="CDD" id="cd04590">
    <property type="entry name" value="CBS_pair_CorC_HlyC_assoc"/>
    <property type="match status" value="1"/>
</dbReference>
<gene>
    <name evidence="11" type="ORF">IB75_01230</name>
</gene>
<dbReference type="InterPro" id="IPR036318">
    <property type="entry name" value="FAD-bd_PCMH-like_sf"/>
</dbReference>
<dbReference type="Gene3D" id="3.10.580.10">
    <property type="entry name" value="CBS-domain"/>
    <property type="match status" value="1"/>
</dbReference>
<dbReference type="GO" id="GO:0005886">
    <property type="term" value="C:plasma membrane"/>
    <property type="evidence" value="ECO:0007669"/>
    <property type="project" value="TreeGrafter"/>
</dbReference>
<keyword evidence="5 9" id="KW-0129">CBS domain</keyword>
<dbReference type="AlphaFoldDB" id="A0A0E2Z5S4"/>
<dbReference type="InterPro" id="IPR054115">
    <property type="entry name" value="CorC_N"/>
</dbReference>
<dbReference type="InterPro" id="IPR044751">
    <property type="entry name" value="Ion_transp-like_CBS"/>
</dbReference>
<dbReference type="HOGENOM" id="CLU_015237_3_0_6"/>
<keyword evidence="6" id="KW-0170">Cobalt</keyword>
<dbReference type="InterPro" id="IPR046342">
    <property type="entry name" value="CBS_dom_sf"/>
</dbReference>
<dbReference type="Pfam" id="PF03471">
    <property type="entry name" value="CorC_HlyC"/>
    <property type="match status" value="1"/>
</dbReference>
<evidence type="ECO:0000256" key="1">
    <source>
        <dbReference type="ARBA" id="ARBA00006337"/>
    </source>
</evidence>
<comment type="function">
    <text evidence="7">Plays a role in the transport of magnesium and cobalt ions.</text>
</comment>
<evidence type="ECO:0000256" key="4">
    <source>
        <dbReference type="ARBA" id="ARBA00022842"/>
    </source>
</evidence>
<evidence type="ECO:0000256" key="5">
    <source>
        <dbReference type="ARBA" id="ARBA00023122"/>
    </source>
</evidence>
<dbReference type="Pfam" id="PF00571">
    <property type="entry name" value="CBS"/>
    <property type="match status" value="2"/>
</dbReference>
<name>A0A0E2Z5S4_9GAMM</name>
<dbReference type="Proteomes" id="UP000028839">
    <property type="component" value="Unassembled WGS sequence"/>
</dbReference>
<evidence type="ECO:0000256" key="3">
    <source>
        <dbReference type="ARBA" id="ARBA00022737"/>
    </source>
</evidence>
<organism evidence="11 12">
    <name type="scientific">Nitrosococcus oceani C-27</name>
    <dbReference type="NCBI Taxonomy" id="314279"/>
    <lineage>
        <taxon>Bacteria</taxon>
        <taxon>Pseudomonadati</taxon>
        <taxon>Pseudomonadota</taxon>
        <taxon>Gammaproteobacteria</taxon>
        <taxon>Chromatiales</taxon>
        <taxon>Chromatiaceae</taxon>
        <taxon>Nitrosococcus</taxon>
    </lineage>
</organism>
<dbReference type="FunFam" id="3.10.580.10:FF:000002">
    <property type="entry name" value="Magnesium/cobalt efflux protein CorC"/>
    <property type="match status" value="1"/>
</dbReference>
<evidence type="ECO:0000256" key="8">
    <source>
        <dbReference type="ARBA" id="ARBA00040729"/>
    </source>
</evidence>
<evidence type="ECO:0000256" key="6">
    <source>
        <dbReference type="ARBA" id="ARBA00023285"/>
    </source>
</evidence>
<sequence>MNEGRPSHNLVSRSWRERLGQVLLGEPQDREQIIEILRNASQRRLLDPETLSMIEGALVVGEMQVRDIMVPRSQMVVVERDAPPEDTLEVITRSAHSRFPVIGESRDGIVGILLAKDMLLYCRQQEARTFNIRDILRPVVFIPESKRLNVLLREFRASRNHMAIVVDEYGGTAGLVTIEDVLEQIVGEIEDEHDVAEDAFIFRRREDNYTVKALTPIEDFNEYFGTDFSDEEFDTIGGLVLNGFGRMPERGETIAIGSFEFKVLRADSRRLYLLELCLKTNGVEHSVAAGT</sequence>
<evidence type="ECO:0000313" key="12">
    <source>
        <dbReference type="Proteomes" id="UP000028839"/>
    </source>
</evidence>
<dbReference type="EMBL" id="JPGN01000009">
    <property type="protein sequence ID" value="KFI20724.1"/>
    <property type="molecule type" value="Genomic_DNA"/>
</dbReference>
<keyword evidence="3" id="KW-0677">Repeat</keyword>
<dbReference type="OrthoDB" id="9797674at2"/>
<accession>A0A0E2Z5S4</accession>
<comment type="similarity">
    <text evidence="1">Belongs to the UPF0053 family.</text>
</comment>
<reference evidence="11 12" key="1">
    <citation type="submission" date="2014-07" db="EMBL/GenBank/DDBJ databases">
        <title>Comparative analysis of Nitrosococcus oceani genome inventories of strains from Pacific and Atlantic gyres.</title>
        <authorList>
            <person name="Lim C.K."/>
            <person name="Wang L."/>
            <person name="Sayavedra-Soto L.A."/>
            <person name="Klotz M.G."/>
        </authorList>
    </citation>
    <scope>NUCLEOTIDE SEQUENCE [LARGE SCALE GENOMIC DNA]</scope>
    <source>
        <strain evidence="11 12">C-27</strain>
    </source>
</reference>
<dbReference type="InterPro" id="IPR005170">
    <property type="entry name" value="Transptr-assoc_dom"/>
</dbReference>
<feature type="domain" description="CBS" evidence="10">
    <location>
        <begin position="69"/>
        <end position="128"/>
    </location>
</feature>
<dbReference type="InterPro" id="IPR000644">
    <property type="entry name" value="CBS_dom"/>
</dbReference>
<evidence type="ECO:0000256" key="7">
    <source>
        <dbReference type="ARBA" id="ARBA00037273"/>
    </source>
</evidence>
<feature type="domain" description="CBS" evidence="10">
    <location>
        <begin position="135"/>
        <end position="192"/>
    </location>
</feature>
<dbReference type="SUPFAM" id="SSF56176">
    <property type="entry name" value="FAD-binding/transporter-associated domain-like"/>
    <property type="match status" value="1"/>
</dbReference>
<keyword evidence="2" id="KW-0813">Transport</keyword>
<comment type="caution">
    <text evidence="11">The sequence shown here is derived from an EMBL/GenBank/DDBJ whole genome shotgun (WGS) entry which is preliminary data.</text>
</comment>
<dbReference type="PANTHER" id="PTHR22777">
    <property type="entry name" value="HEMOLYSIN-RELATED"/>
    <property type="match status" value="1"/>
</dbReference>
<dbReference type="PANTHER" id="PTHR22777:SF27">
    <property type="entry name" value="MAGNESIUM AND COBALT EFFLUX PROTEIN CORC"/>
    <property type="match status" value="1"/>
</dbReference>
<evidence type="ECO:0000256" key="2">
    <source>
        <dbReference type="ARBA" id="ARBA00022448"/>
    </source>
</evidence>
<dbReference type="GO" id="GO:0050660">
    <property type="term" value="F:flavin adenine dinucleotide binding"/>
    <property type="evidence" value="ECO:0007669"/>
    <property type="project" value="InterPro"/>
</dbReference>
<dbReference type="SUPFAM" id="SSF54631">
    <property type="entry name" value="CBS-domain pair"/>
    <property type="match status" value="1"/>
</dbReference>
<dbReference type="PROSITE" id="PS51371">
    <property type="entry name" value="CBS"/>
    <property type="match status" value="2"/>
</dbReference>
<evidence type="ECO:0000256" key="9">
    <source>
        <dbReference type="PROSITE-ProRule" id="PRU00703"/>
    </source>
</evidence>
<evidence type="ECO:0000259" key="10">
    <source>
        <dbReference type="PROSITE" id="PS51371"/>
    </source>
</evidence>